<feature type="domain" description="Transcription factor IIIC subunit 5 HTH" evidence="6">
    <location>
        <begin position="163"/>
        <end position="318"/>
    </location>
</feature>
<evidence type="ECO:0000313" key="8">
    <source>
        <dbReference type="EMBL" id="KAG2210813.1"/>
    </source>
</evidence>
<dbReference type="GO" id="GO:0005634">
    <property type="term" value="C:nucleus"/>
    <property type="evidence" value="ECO:0007669"/>
    <property type="project" value="UniProtKB-SubCell"/>
</dbReference>
<proteinExistence type="predicted"/>
<feature type="region of interest" description="Disordered" evidence="5">
    <location>
        <begin position="536"/>
        <end position="562"/>
    </location>
</feature>
<comment type="subcellular location">
    <subcellularLocation>
        <location evidence="1">Nucleus</location>
    </subcellularLocation>
</comment>
<dbReference type="GO" id="GO:0000127">
    <property type="term" value="C:transcription factor TFIIIC complex"/>
    <property type="evidence" value="ECO:0007669"/>
    <property type="project" value="InterPro"/>
</dbReference>
<accession>A0A8H7RHS1</accession>
<evidence type="ECO:0000313" key="9">
    <source>
        <dbReference type="Proteomes" id="UP000650833"/>
    </source>
</evidence>
<evidence type="ECO:0000256" key="5">
    <source>
        <dbReference type="SAM" id="MobiDB-lite"/>
    </source>
</evidence>
<dbReference type="PANTHER" id="PTHR13230:SF5">
    <property type="entry name" value="GENERAL TRANSCRIPTION FACTOR 3C POLYPEPTIDE 5"/>
    <property type="match status" value="1"/>
</dbReference>
<dbReference type="Pfam" id="PF09734">
    <property type="entry name" value="Tau95"/>
    <property type="match status" value="1"/>
</dbReference>
<evidence type="ECO:0000259" key="6">
    <source>
        <dbReference type="Pfam" id="PF09734"/>
    </source>
</evidence>
<dbReference type="InterPro" id="IPR042536">
    <property type="entry name" value="TFIIIC_tauA_Sfc1"/>
</dbReference>
<keyword evidence="4" id="KW-0539">Nucleus</keyword>
<evidence type="ECO:0008006" key="10">
    <source>
        <dbReference type="Google" id="ProtNLM"/>
    </source>
</evidence>
<evidence type="ECO:0000256" key="3">
    <source>
        <dbReference type="ARBA" id="ARBA00023163"/>
    </source>
</evidence>
<dbReference type="GO" id="GO:0006384">
    <property type="term" value="P:transcription initiation at RNA polymerase III promoter"/>
    <property type="evidence" value="ECO:0007669"/>
    <property type="project" value="InterPro"/>
</dbReference>
<dbReference type="Proteomes" id="UP000650833">
    <property type="component" value="Unassembled WGS sequence"/>
</dbReference>
<evidence type="ECO:0000256" key="4">
    <source>
        <dbReference type="ARBA" id="ARBA00023242"/>
    </source>
</evidence>
<sequence>MSGHEPSPLIPIEKKKFLCVEYPGYVKRAERAIKTLGGENALSEALSNNDQVQLRYRAKDIFSHPINGDFMDTCKLLAKVTRRVKRNKKTGEIVDNSEPWKPQILGTVEKTVRFRALADFQYIVPKDDKMRQLKEALDVGDVSTIMNYKVPDDDEDFDNLRNIPPPAFTPIETPFSYGYKQNAPVLRVRVRQPDGSVSISFKIKLLNRSKVHVHQVTGITYEDENIPSKSWHNLREPTTELEREAIEAVAKLFEDRPIWLRFALRHNLDAKFHKILTNALTHSAYTFHNGPWRDCWVKYGLDPRKDQQYHIYQQVDVRRILKEGQQRRVVSRRANPTAFRSSGTAKKEVLELVPNQHIFDGKILPGPSSMFQLCDIIDPEIALLIHNKEYIKSYSTKYAGFFYRCVFERIRKNLKKKYGELTDTGKATPLKNIEHGLADEINKEIATENESTLEEEHYEVEEDVGGLASAGFEKAAMDAMNAMNNREGSSKRLQEVADEYIDQLESVNTTMTNDLEGEDDIDLDIFDTLEEFDDEELDGMNDDDIDIQQEQQVTNEDIEMKD</sequence>
<comment type="caution">
    <text evidence="8">The sequence shown here is derived from an EMBL/GenBank/DDBJ whole genome shotgun (WGS) entry which is preliminary data.</text>
</comment>
<dbReference type="GO" id="GO:0001003">
    <property type="term" value="F:RNA polymerase III type 2 promoter sequence-specific DNA binding"/>
    <property type="evidence" value="ECO:0007669"/>
    <property type="project" value="TreeGrafter"/>
</dbReference>
<feature type="domain" description="Transcription factor IIIC subunit Tfc1/Sfc1 triple barrel" evidence="7">
    <location>
        <begin position="19"/>
        <end position="122"/>
    </location>
</feature>
<evidence type="ECO:0000256" key="1">
    <source>
        <dbReference type="ARBA" id="ARBA00004123"/>
    </source>
</evidence>
<dbReference type="EMBL" id="JAEPRC010000074">
    <property type="protein sequence ID" value="KAG2210813.1"/>
    <property type="molecule type" value="Genomic_DNA"/>
</dbReference>
<keyword evidence="9" id="KW-1185">Reference proteome</keyword>
<dbReference type="GO" id="GO:0001002">
    <property type="term" value="F:RNA polymerase III type 1 promoter sequence-specific DNA binding"/>
    <property type="evidence" value="ECO:0007669"/>
    <property type="project" value="TreeGrafter"/>
</dbReference>
<name>A0A8H7RHS1_9FUNG</name>
<dbReference type="InterPro" id="IPR041499">
    <property type="entry name" value="Tfc1/Sfc1_N"/>
</dbReference>
<dbReference type="InterPro" id="IPR019136">
    <property type="entry name" value="TF_IIIC_su-5_HTH"/>
</dbReference>
<evidence type="ECO:0000256" key="2">
    <source>
        <dbReference type="ARBA" id="ARBA00023125"/>
    </source>
</evidence>
<keyword evidence="3" id="KW-0804">Transcription</keyword>
<dbReference type="OrthoDB" id="5598268at2759"/>
<dbReference type="Gene3D" id="3.30.200.160">
    <property type="entry name" value="TFIIIC, subcomplex tauA, subunit Sfc1, barrel domain"/>
    <property type="match status" value="1"/>
</dbReference>
<dbReference type="InterPro" id="IPR040454">
    <property type="entry name" value="TF_IIIC_Tfc1/Sfc1"/>
</dbReference>
<evidence type="ECO:0000259" key="7">
    <source>
        <dbReference type="Pfam" id="PF17682"/>
    </source>
</evidence>
<feature type="compositionally biased region" description="Acidic residues" evidence="5">
    <location>
        <begin position="536"/>
        <end position="547"/>
    </location>
</feature>
<dbReference type="Pfam" id="PF17682">
    <property type="entry name" value="Tau95_N"/>
    <property type="match status" value="1"/>
</dbReference>
<keyword evidence="2" id="KW-0238">DNA-binding</keyword>
<dbReference type="PANTHER" id="PTHR13230">
    <property type="entry name" value="GENERAL TRANSCRIPTION FACTOR IIIC, POLYPEPTIDE 5"/>
    <property type="match status" value="1"/>
</dbReference>
<reference evidence="8" key="1">
    <citation type="submission" date="2020-12" db="EMBL/GenBank/DDBJ databases">
        <title>Metabolic potential, ecology and presence of endohyphal bacteria is reflected in genomic diversity of Mucoromycotina.</title>
        <authorList>
            <person name="Muszewska A."/>
            <person name="Okrasinska A."/>
            <person name="Steczkiewicz K."/>
            <person name="Drgas O."/>
            <person name="Orlowska M."/>
            <person name="Perlinska-Lenart U."/>
            <person name="Aleksandrzak-Piekarczyk T."/>
            <person name="Szatraj K."/>
            <person name="Zielenkiewicz U."/>
            <person name="Pilsyk S."/>
            <person name="Malc E."/>
            <person name="Mieczkowski P."/>
            <person name="Kruszewska J.S."/>
            <person name="Biernat P."/>
            <person name="Pawlowska J."/>
        </authorList>
    </citation>
    <scope>NUCLEOTIDE SEQUENCE</scope>
    <source>
        <strain evidence="8">CBS 226.32</strain>
    </source>
</reference>
<dbReference type="AlphaFoldDB" id="A0A8H7RHS1"/>
<protein>
    <recommendedName>
        <fullName evidence="10">Transcription factor tau subunit sfc1</fullName>
    </recommendedName>
</protein>
<gene>
    <name evidence="8" type="ORF">INT46_000311</name>
</gene>
<organism evidence="8 9">
    <name type="scientific">Mucor plumbeus</name>
    <dbReference type="NCBI Taxonomy" id="97098"/>
    <lineage>
        <taxon>Eukaryota</taxon>
        <taxon>Fungi</taxon>
        <taxon>Fungi incertae sedis</taxon>
        <taxon>Mucoromycota</taxon>
        <taxon>Mucoromycotina</taxon>
        <taxon>Mucoromycetes</taxon>
        <taxon>Mucorales</taxon>
        <taxon>Mucorineae</taxon>
        <taxon>Mucoraceae</taxon>
        <taxon>Mucor</taxon>
    </lineage>
</organism>